<sequence>MQVKAGAVFDNILICDDPEYAKDVVQEIFTNREVCLAFYMAAYTNYGGSKWDPPSLSCSSVGNFAEFSAPVERDYVRKYVEVNYMEGSDDKKWRKRDFSWTKNLEVVIGTHDVVKKTIILNVALFLICEAADPEFRMHNFAVLSVLWI</sequence>
<evidence type="ECO:0000313" key="1">
    <source>
        <dbReference type="EMBL" id="PWA78743.1"/>
    </source>
</evidence>
<name>A0A2U1NYY4_ARTAN</name>
<dbReference type="Gene3D" id="2.60.120.200">
    <property type="match status" value="1"/>
</dbReference>
<accession>A0A2U1NYY4</accession>
<keyword evidence="1" id="KW-0378">Hydrolase</keyword>
<proteinExistence type="predicted"/>
<gene>
    <name evidence="1" type="ORF">CTI12_AA212390</name>
</gene>
<dbReference type="STRING" id="35608.A0A2U1NYY4"/>
<organism evidence="1 2">
    <name type="scientific">Artemisia annua</name>
    <name type="common">Sweet wormwood</name>
    <dbReference type="NCBI Taxonomy" id="35608"/>
    <lineage>
        <taxon>Eukaryota</taxon>
        <taxon>Viridiplantae</taxon>
        <taxon>Streptophyta</taxon>
        <taxon>Embryophyta</taxon>
        <taxon>Tracheophyta</taxon>
        <taxon>Spermatophyta</taxon>
        <taxon>Magnoliopsida</taxon>
        <taxon>eudicotyledons</taxon>
        <taxon>Gunneridae</taxon>
        <taxon>Pentapetalae</taxon>
        <taxon>asterids</taxon>
        <taxon>campanulids</taxon>
        <taxon>Asterales</taxon>
        <taxon>Asteraceae</taxon>
        <taxon>Asteroideae</taxon>
        <taxon>Anthemideae</taxon>
        <taxon>Artemisiinae</taxon>
        <taxon>Artemisia</taxon>
    </lineage>
</organism>
<keyword evidence="1" id="KW-0067">ATP-binding</keyword>
<keyword evidence="2" id="KW-1185">Reference proteome</keyword>
<protein>
    <submittedName>
        <fullName evidence="1">DNA helicase, ATP-dependent, RecQ type</fullName>
    </submittedName>
</protein>
<dbReference type="OrthoDB" id="1742489at2759"/>
<dbReference type="EMBL" id="PKPP01001950">
    <property type="protein sequence ID" value="PWA78743.1"/>
    <property type="molecule type" value="Genomic_DNA"/>
</dbReference>
<dbReference type="GO" id="GO:0004386">
    <property type="term" value="F:helicase activity"/>
    <property type="evidence" value="ECO:0007669"/>
    <property type="project" value="UniProtKB-KW"/>
</dbReference>
<dbReference type="AlphaFoldDB" id="A0A2U1NYY4"/>
<keyword evidence="1" id="KW-0547">Nucleotide-binding</keyword>
<comment type="caution">
    <text evidence="1">The sequence shown here is derived from an EMBL/GenBank/DDBJ whole genome shotgun (WGS) entry which is preliminary data.</text>
</comment>
<evidence type="ECO:0000313" key="2">
    <source>
        <dbReference type="Proteomes" id="UP000245207"/>
    </source>
</evidence>
<keyword evidence="1" id="KW-0347">Helicase</keyword>
<reference evidence="1 2" key="1">
    <citation type="journal article" date="2018" name="Mol. Plant">
        <title>The genome of Artemisia annua provides insight into the evolution of Asteraceae family and artemisinin biosynthesis.</title>
        <authorList>
            <person name="Shen Q."/>
            <person name="Zhang L."/>
            <person name="Liao Z."/>
            <person name="Wang S."/>
            <person name="Yan T."/>
            <person name="Shi P."/>
            <person name="Liu M."/>
            <person name="Fu X."/>
            <person name="Pan Q."/>
            <person name="Wang Y."/>
            <person name="Lv Z."/>
            <person name="Lu X."/>
            <person name="Zhang F."/>
            <person name="Jiang W."/>
            <person name="Ma Y."/>
            <person name="Chen M."/>
            <person name="Hao X."/>
            <person name="Li L."/>
            <person name="Tang Y."/>
            <person name="Lv G."/>
            <person name="Zhou Y."/>
            <person name="Sun X."/>
            <person name="Brodelius P.E."/>
            <person name="Rose J.K.C."/>
            <person name="Tang K."/>
        </authorList>
    </citation>
    <scope>NUCLEOTIDE SEQUENCE [LARGE SCALE GENOMIC DNA]</scope>
    <source>
        <strain evidence="2">cv. Huhao1</strain>
        <tissue evidence="1">Leaf</tissue>
    </source>
</reference>
<dbReference type="Proteomes" id="UP000245207">
    <property type="component" value="Unassembled WGS sequence"/>
</dbReference>